<feature type="transmembrane region" description="Helical" evidence="5">
    <location>
        <begin position="148"/>
        <end position="168"/>
    </location>
</feature>
<comment type="subcellular location">
    <subcellularLocation>
        <location evidence="1">Membrane</location>
    </subcellularLocation>
</comment>
<dbReference type="PANTHER" id="PTHR23017:SF3">
    <property type="entry name" value="G-PROTEIN COUPLED RECEPTORS FAMILY 1 PROFILE DOMAIN-CONTAINING PROTEIN"/>
    <property type="match status" value="1"/>
</dbReference>
<dbReference type="Pfam" id="PF10323">
    <property type="entry name" value="7TM_GPCR_Srv"/>
    <property type="match status" value="1"/>
</dbReference>
<sequence length="366" mass="41544">DEVSLRFLTAINNVLTPWVMIITFSNVSLLFWFKGKKAEKNTSPLVIVRRITYIRQMGLDNSRGHVVVITNDVMLYATLPLHARLLYVLLKPNSKKDLDSSFHTLMINSTIANLIFALDCCLILEPSAAGIFYDFYKAMGPYFAKIELIKTTVVLTIDSILHLVLAVNRLTAILFPFKHQRFWSGSRLFWFCIFVWAAGFVYSIPLLLPGSTDFVIDINLYGLRSVEFTFCGNYYWIYSMSSAFLAIGMELLSLLFYVAMLFKFNDFKRKRRSSSAADIKRLTSGVMRTILASFCISIGTAHLCRGKSPWSNIAFALAIYISHWTQGAPILDGNYFSAVLRFLTAINNVLTPWVMIITFSNVSLLL</sequence>
<dbReference type="EMBL" id="BTSX01000002">
    <property type="protein sequence ID" value="GMS82606.1"/>
    <property type="molecule type" value="Genomic_DNA"/>
</dbReference>
<feature type="non-terminal residue" evidence="7">
    <location>
        <position position="1"/>
    </location>
</feature>
<keyword evidence="4 5" id="KW-0472">Membrane</keyword>
<feature type="transmembrane region" description="Helical" evidence="5">
    <location>
        <begin position="110"/>
        <end position="136"/>
    </location>
</feature>
<feature type="transmembrane region" description="Helical" evidence="5">
    <location>
        <begin position="188"/>
        <end position="208"/>
    </location>
</feature>
<evidence type="ECO:0000256" key="2">
    <source>
        <dbReference type="ARBA" id="ARBA00022692"/>
    </source>
</evidence>
<comment type="caution">
    <text evidence="7">The sequence shown here is derived from an EMBL/GenBank/DDBJ whole genome shotgun (WGS) entry which is preliminary data.</text>
</comment>
<keyword evidence="2 5" id="KW-0812">Transmembrane</keyword>
<evidence type="ECO:0000259" key="6">
    <source>
        <dbReference type="PROSITE" id="PS50262"/>
    </source>
</evidence>
<evidence type="ECO:0000313" key="7">
    <source>
        <dbReference type="EMBL" id="GMS82606.1"/>
    </source>
</evidence>
<accession>A0AAV5SH19</accession>
<evidence type="ECO:0000256" key="4">
    <source>
        <dbReference type="ARBA" id="ARBA00023136"/>
    </source>
</evidence>
<dbReference type="Proteomes" id="UP001432027">
    <property type="component" value="Unassembled WGS sequence"/>
</dbReference>
<feature type="domain" description="G-protein coupled receptors family 1 profile" evidence="6">
    <location>
        <begin position="81"/>
        <end position="355"/>
    </location>
</feature>
<dbReference type="Gene3D" id="1.20.1070.10">
    <property type="entry name" value="Rhodopsin 7-helix transmembrane proteins"/>
    <property type="match status" value="1"/>
</dbReference>
<feature type="transmembrane region" description="Helical" evidence="5">
    <location>
        <begin position="243"/>
        <end position="264"/>
    </location>
</feature>
<feature type="non-terminal residue" evidence="7">
    <location>
        <position position="366"/>
    </location>
</feature>
<dbReference type="SUPFAM" id="SSF81321">
    <property type="entry name" value="Family A G protein-coupled receptor-like"/>
    <property type="match status" value="1"/>
</dbReference>
<organism evidence="7 8">
    <name type="scientific">Pristionchus entomophagus</name>
    <dbReference type="NCBI Taxonomy" id="358040"/>
    <lineage>
        <taxon>Eukaryota</taxon>
        <taxon>Metazoa</taxon>
        <taxon>Ecdysozoa</taxon>
        <taxon>Nematoda</taxon>
        <taxon>Chromadorea</taxon>
        <taxon>Rhabditida</taxon>
        <taxon>Rhabditina</taxon>
        <taxon>Diplogasteromorpha</taxon>
        <taxon>Diplogasteroidea</taxon>
        <taxon>Neodiplogasteridae</taxon>
        <taxon>Pristionchus</taxon>
    </lineage>
</organism>
<dbReference type="PANTHER" id="PTHR23017">
    <property type="entry name" value="SERPENTINE RECEPTOR, CLASS X"/>
    <property type="match status" value="1"/>
</dbReference>
<feature type="transmembrane region" description="Helical" evidence="5">
    <location>
        <begin position="15"/>
        <end position="33"/>
    </location>
</feature>
<reference evidence="7" key="1">
    <citation type="submission" date="2023-10" db="EMBL/GenBank/DDBJ databases">
        <title>Genome assembly of Pristionchus species.</title>
        <authorList>
            <person name="Yoshida K."/>
            <person name="Sommer R.J."/>
        </authorList>
    </citation>
    <scope>NUCLEOTIDE SEQUENCE</scope>
    <source>
        <strain evidence="7">RS0144</strain>
    </source>
</reference>
<evidence type="ECO:0000313" key="8">
    <source>
        <dbReference type="Proteomes" id="UP001432027"/>
    </source>
</evidence>
<gene>
    <name evidence="7" type="ORF">PENTCL1PPCAC_4781</name>
</gene>
<dbReference type="CDD" id="cd00637">
    <property type="entry name" value="7tm_classA_rhodopsin-like"/>
    <property type="match status" value="1"/>
</dbReference>
<evidence type="ECO:0000256" key="3">
    <source>
        <dbReference type="ARBA" id="ARBA00022989"/>
    </source>
</evidence>
<feature type="transmembrane region" description="Helical" evidence="5">
    <location>
        <begin position="338"/>
        <end position="359"/>
    </location>
</feature>
<keyword evidence="8" id="KW-1185">Reference proteome</keyword>
<dbReference type="InterPro" id="IPR019426">
    <property type="entry name" value="7TM_GPCR_serpentine_rcpt_Srv"/>
</dbReference>
<dbReference type="GO" id="GO:0016020">
    <property type="term" value="C:membrane"/>
    <property type="evidence" value="ECO:0007669"/>
    <property type="project" value="UniProtKB-SubCell"/>
</dbReference>
<keyword evidence="3 5" id="KW-1133">Transmembrane helix</keyword>
<proteinExistence type="predicted"/>
<protein>
    <recommendedName>
        <fullName evidence="6">G-protein coupled receptors family 1 profile domain-containing protein</fullName>
    </recommendedName>
</protein>
<feature type="transmembrane region" description="Helical" evidence="5">
    <location>
        <begin position="309"/>
        <end position="326"/>
    </location>
</feature>
<dbReference type="PROSITE" id="PS50262">
    <property type="entry name" value="G_PROTEIN_RECEP_F1_2"/>
    <property type="match status" value="1"/>
</dbReference>
<name>A0AAV5SH19_9BILA</name>
<dbReference type="AlphaFoldDB" id="A0AAV5SH19"/>
<evidence type="ECO:0000256" key="5">
    <source>
        <dbReference type="SAM" id="Phobius"/>
    </source>
</evidence>
<evidence type="ECO:0000256" key="1">
    <source>
        <dbReference type="ARBA" id="ARBA00004370"/>
    </source>
</evidence>
<dbReference type="InterPro" id="IPR017452">
    <property type="entry name" value="GPCR_Rhodpsn_7TM"/>
</dbReference>